<dbReference type="CDD" id="cd00293">
    <property type="entry name" value="USP-like"/>
    <property type="match status" value="1"/>
</dbReference>
<name>A0A5S4WPP6_9BRAD</name>
<protein>
    <submittedName>
        <fullName evidence="1">Universal stress protein</fullName>
    </submittedName>
</protein>
<comment type="caution">
    <text evidence="1">The sequence shown here is derived from an EMBL/GenBank/DDBJ whole genome shotgun (WGS) entry which is preliminary data.</text>
</comment>
<proteinExistence type="predicted"/>
<sequence>MTYATVMVSLALNQPNNARLQVAGELAERYEAALVGVAAAKFAPPIYFTDGAAAQRLIDQEEAAVKRCLADLEAEFHAATATRTRGGRAEWRSATDFPARFVLAQARCADIVVSGGQSPAFSDAFSLVSPKDLVMQAGRPLLVVPDRITWLDLRDVLVAWKDTPEARRAVADALPMLRKARDVTIVEIPEDDDDRSAVVARVGDVAAWLARHGVTATARVSGAGGAETAAQRLEKVADDVAAGLIVAGAYGHSRFRELILGGVTQYLVTQTARCALLSH</sequence>
<evidence type="ECO:0000313" key="2">
    <source>
        <dbReference type="Proteomes" id="UP000324853"/>
    </source>
</evidence>
<keyword evidence="2" id="KW-1185">Reference proteome</keyword>
<reference evidence="1 2" key="1">
    <citation type="submission" date="2019-08" db="EMBL/GenBank/DDBJ databases">
        <title>Bradyrhizobium hipponensis sp. nov., a rhizobium isolated from a Lupinus angustifolius root nodule in Tunisia.</title>
        <authorList>
            <person name="Off K."/>
            <person name="Rejili M."/>
            <person name="Mars M."/>
            <person name="Brachmann A."/>
            <person name="Marin M."/>
        </authorList>
    </citation>
    <scope>NUCLEOTIDE SEQUENCE [LARGE SCALE GENOMIC DNA]</scope>
    <source>
        <strain evidence="1 2">CTAW11</strain>
    </source>
</reference>
<dbReference type="EMBL" id="VSSR01000027">
    <property type="protein sequence ID" value="TYL83562.1"/>
    <property type="molecule type" value="Genomic_DNA"/>
</dbReference>
<dbReference type="AlphaFoldDB" id="A0A5S4WPP6"/>
<dbReference type="SUPFAM" id="SSF52402">
    <property type="entry name" value="Adenine nucleotide alpha hydrolases-like"/>
    <property type="match status" value="2"/>
</dbReference>
<dbReference type="Proteomes" id="UP000324853">
    <property type="component" value="Unassembled WGS sequence"/>
</dbReference>
<gene>
    <name evidence="1" type="ORF">FXB38_17840</name>
</gene>
<dbReference type="RefSeq" id="WP_148752200.1">
    <property type="nucleotide sequence ID" value="NZ_VSSR01000027.1"/>
</dbReference>
<dbReference type="OrthoDB" id="9804721at2"/>
<accession>A0A5S4WPP6</accession>
<evidence type="ECO:0000313" key="1">
    <source>
        <dbReference type="EMBL" id="TYL83562.1"/>
    </source>
</evidence>
<dbReference type="Gene3D" id="3.40.50.12370">
    <property type="match status" value="1"/>
</dbReference>
<organism evidence="1 2">
    <name type="scientific">Bradyrhizobium cytisi</name>
    <dbReference type="NCBI Taxonomy" id="515489"/>
    <lineage>
        <taxon>Bacteria</taxon>
        <taxon>Pseudomonadati</taxon>
        <taxon>Pseudomonadota</taxon>
        <taxon>Alphaproteobacteria</taxon>
        <taxon>Hyphomicrobiales</taxon>
        <taxon>Nitrobacteraceae</taxon>
        <taxon>Bradyrhizobium</taxon>
    </lineage>
</organism>